<reference evidence="3 4" key="1">
    <citation type="submission" date="2020-07" db="EMBL/GenBank/DDBJ databases">
        <title>Sequencing the genomes of 1000 actinobacteria strains.</title>
        <authorList>
            <person name="Klenk H.-P."/>
        </authorList>
    </citation>
    <scope>NUCLEOTIDE SEQUENCE [LARGE SCALE GENOMIC DNA]</scope>
    <source>
        <strain evidence="3 4">DSM 15165</strain>
    </source>
</reference>
<evidence type="ECO:0000256" key="1">
    <source>
        <dbReference type="SAM" id="Phobius"/>
    </source>
</evidence>
<organism evidence="3 4">
    <name type="scientific">Leifsonia shinshuensis</name>
    <dbReference type="NCBI Taxonomy" id="150026"/>
    <lineage>
        <taxon>Bacteria</taxon>
        <taxon>Bacillati</taxon>
        <taxon>Actinomycetota</taxon>
        <taxon>Actinomycetes</taxon>
        <taxon>Micrococcales</taxon>
        <taxon>Microbacteriaceae</taxon>
        <taxon>Leifsonia</taxon>
    </lineage>
</organism>
<protein>
    <recommendedName>
        <fullName evidence="2">NERD domain-containing protein</fullName>
    </recommendedName>
</protein>
<feature type="domain" description="NERD" evidence="2">
    <location>
        <begin position="55"/>
        <end position="171"/>
    </location>
</feature>
<dbReference type="EMBL" id="JACCFL010000001">
    <property type="protein sequence ID" value="NYJ24406.1"/>
    <property type="molecule type" value="Genomic_DNA"/>
</dbReference>
<keyword evidence="1" id="KW-0472">Membrane</keyword>
<name>A0A853CTP7_9MICO</name>
<dbReference type="PROSITE" id="PS50965">
    <property type="entry name" value="NERD"/>
    <property type="match status" value="1"/>
</dbReference>
<dbReference type="AlphaFoldDB" id="A0A853CTP7"/>
<dbReference type="RefSeq" id="WP_246312767.1">
    <property type="nucleotide sequence ID" value="NZ_BAABEH010000001.1"/>
</dbReference>
<keyword evidence="1" id="KW-1133">Transmembrane helix</keyword>
<evidence type="ECO:0000313" key="3">
    <source>
        <dbReference type="EMBL" id="NYJ24406.1"/>
    </source>
</evidence>
<proteinExistence type="predicted"/>
<dbReference type="Pfam" id="PF08378">
    <property type="entry name" value="NERD"/>
    <property type="match status" value="1"/>
</dbReference>
<dbReference type="InterPro" id="IPR011528">
    <property type="entry name" value="NERD"/>
</dbReference>
<sequence>MNDDGRRATRMRDRAPGAAVMEQVVRLQTQAPPRSALARALGTRPIAADAAPWYAGALGEREVGALLDRLPEGWSVFHAVPVGTKPDATGAVADVDHIVVGPPGVFVVNTKHHRGQRVWVGERAVLVAGQKQPYLRNSDLEASRVRGVLAQAGIAAPVTAVVALVGTREVTVRQQPRRVLVIRAEGLVRWLTRRPAVLDAATTAAVARLFDDPSTWRPVPSPADTVAADTAAVGAVAADTAERFASIEREVRNAQLVRFGWGVAVALGAVAVALPVFAVLTR</sequence>
<accession>A0A853CTP7</accession>
<evidence type="ECO:0000259" key="2">
    <source>
        <dbReference type="PROSITE" id="PS50965"/>
    </source>
</evidence>
<dbReference type="Proteomes" id="UP000578352">
    <property type="component" value="Unassembled WGS sequence"/>
</dbReference>
<evidence type="ECO:0000313" key="4">
    <source>
        <dbReference type="Proteomes" id="UP000578352"/>
    </source>
</evidence>
<feature type="transmembrane region" description="Helical" evidence="1">
    <location>
        <begin position="259"/>
        <end position="280"/>
    </location>
</feature>
<gene>
    <name evidence="3" type="ORF">HNR13_002693</name>
</gene>
<keyword evidence="1" id="KW-0812">Transmembrane</keyword>
<comment type="caution">
    <text evidence="3">The sequence shown here is derived from an EMBL/GenBank/DDBJ whole genome shotgun (WGS) entry which is preliminary data.</text>
</comment>